<comment type="caution">
    <text evidence="2">The sequence shown here is derived from an EMBL/GenBank/DDBJ whole genome shotgun (WGS) entry which is preliminary data.</text>
</comment>
<feature type="transmembrane region" description="Helical" evidence="1">
    <location>
        <begin position="125"/>
        <end position="145"/>
    </location>
</feature>
<protein>
    <submittedName>
        <fullName evidence="2">Uncharacterized protein</fullName>
    </submittedName>
</protein>
<accession>A0A7Y9ZAP3</accession>
<dbReference type="OrthoDB" id="5145370at2"/>
<feature type="transmembrane region" description="Helical" evidence="1">
    <location>
        <begin position="86"/>
        <end position="105"/>
    </location>
</feature>
<dbReference type="Proteomes" id="UP000547973">
    <property type="component" value="Unassembled WGS sequence"/>
</dbReference>
<keyword evidence="1" id="KW-1133">Transmembrane helix</keyword>
<proteinExistence type="predicted"/>
<keyword evidence="3" id="KW-1185">Reference proteome</keyword>
<evidence type="ECO:0000313" key="2">
    <source>
        <dbReference type="EMBL" id="NYI41892.1"/>
    </source>
</evidence>
<organism evidence="2 3">
    <name type="scientific">Demequina lutea</name>
    <dbReference type="NCBI Taxonomy" id="431489"/>
    <lineage>
        <taxon>Bacteria</taxon>
        <taxon>Bacillati</taxon>
        <taxon>Actinomycetota</taxon>
        <taxon>Actinomycetes</taxon>
        <taxon>Micrococcales</taxon>
        <taxon>Demequinaceae</taxon>
        <taxon>Demequina</taxon>
    </lineage>
</organism>
<dbReference type="EMBL" id="JACBZO010000001">
    <property type="protein sequence ID" value="NYI41892.1"/>
    <property type="molecule type" value="Genomic_DNA"/>
</dbReference>
<dbReference type="RefSeq" id="WP_062075730.1">
    <property type="nucleotide sequence ID" value="NZ_BBRC01000013.1"/>
</dbReference>
<evidence type="ECO:0000256" key="1">
    <source>
        <dbReference type="SAM" id="Phobius"/>
    </source>
</evidence>
<evidence type="ECO:0000313" key="3">
    <source>
        <dbReference type="Proteomes" id="UP000547973"/>
    </source>
</evidence>
<name>A0A7Y9ZAP3_9MICO</name>
<keyword evidence="1" id="KW-0472">Membrane</keyword>
<sequence>MNGFLKRMAGALVVGVLGLCMAFYSLERLSLINLATALHQDDGKAPLSVTFSLFAGLAVLNLALFYAVSRWARYLRTHPRTTQAPVWLLIGTFVVAGAAMVWALATHAGWLRIQDSVPLSIHWGYIAFQVVAASLVLVSLVLLAARWSPGYKPSAIEPHGRII</sequence>
<reference evidence="2 3" key="1">
    <citation type="submission" date="2020-07" db="EMBL/GenBank/DDBJ databases">
        <title>Sequencing the genomes of 1000 actinobacteria strains.</title>
        <authorList>
            <person name="Klenk H.-P."/>
        </authorList>
    </citation>
    <scope>NUCLEOTIDE SEQUENCE [LARGE SCALE GENOMIC DNA]</scope>
    <source>
        <strain evidence="2 3">DSM 19970</strain>
    </source>
</reference>
<keyword evidence="1" id="KW-0812">Transmembrane</keyword>
<dbReference type="AlphaFoldDB" id="A0A7Y9ZAP3"/>
<feature type="transmembrane region" description="Helical" evidence="1">
    <location>
        <begin position="47"/>
        <end position="66"/>
    </location>
</feature>
<gene>
    <name evidence="2" type="ORF">BKA03_002011</name>
</gene>